<reference evidence="2" key="1">
    <citation type="submission" date="2022-06" db="EMBL/GenBank/DDBJ databases">
        <title>Complete genome sequences of two strains of the flax pathogen Septoria linicola.</title>
        <authorList>
            <person name="Lapalu N."/>
            <person name="Simon A."/>
            <person name="Demenou B."/>
            <person name="Paumier D."/>
            <person name="Guillot M.-P."/>
            <person name="Gout L."/>
            <person name="Valade R."/>
        </authorList>
    </citation>
    <scope>NUCLEOTIDE SEQUENCE</scope>
    <source>
        <strain evidence="2">SE15195</strain>
    </source>
</reference>
<dbReference type="EMBL" id="CP099430">
    <property type="protein sequence ID" value="USW59617.1"/>
    <property type="molecule type" value="Genomic_DNA"/>
</dbReference>
<feature type="region of interest" description="Disordered" evidence="1">
    <location>
        <begin position="175"/>
        <end position="267"/>
    </location>
</feature>
<evidence type="ECO:0000256" key="1">
    <source>
        <dbReference type="SAM" id="MobiDB-lite"/>
    </source>
</evidence>
<name>A0A9Q9B0S9_9PEZI</name>
<accession>A0A9Q9B0S9</accession>
<dbReference type="AlphaFoldDB" id="A0A9Q9B0S9"/>
<evidence type="ECO:0000313" key="2">
    <source>
        <dbReference type="EMBL" id="USW59617.1"/>
    </source>
</evidence>
<protein>
    <submittedName>
        <fullName evidence="2">Uncharacterized protein</fullName>
    </submittedName>
</protein>
<gene>
    <name evidence="2" type="ORF">Slin15195_G129360</name>
</gene>
<proteinExistence type="predicted"/>
<evidence type="ECO:0000313" key="3">
    <source>
        <dbReference type="Proteomes" id="UP001056384"/>
    </source>
</evidence>
<organism evidence="2 3">
    <name type="scientific">Septoria linicola</name>
    <dbReference type="NCBI Taxonomy" id="215465"/>
    <lineage>
        <taxon>Eukaryota</taxon>
        <taxon>Fungi</taxon>
        <taxon>Dikarya</taxon>
        <taxon>Ascomycota</taxon>
        <taxon>Pezizomycotina</taxon>
        <taxon>Dothideomycetes</taxon>
        <taxon>Dothideomycetidae</taxon>
        <taxon>Mycosphaerellales</taxon>
        <taxon>Mycosphaerellaceae</taxon>
        <taxon>Septoria</taxon>
    </lineage>
</organism>
<dbReference type="Proteomes" id="UP001056384">
    <property type="component" value="Chromosome 13"/>
</dbReference>
<sequence>MAAPEYGRSEFTTGVNNFVSSIKRQASHEARLELAKRLLRDVGAWSQQSWQIFCAWKFLEGNDAIAAAGLVRGWGLMDQLKACVASCESRARKERAAKATMRESWPSWSGHFLDLTPQHFSIDLLQKLARLSRETPGEERAILRKVMEVARDRLQKTRSQREEVVVRDVNHVLELVKEASPPPPSPEDQESQHGRGGQQRDLQDLGPRTSSPLFQLDPPDDSEDDLARDRVLSPQVTGGASPRRGDTVSPPPAKRHRGRSRQDLPLSAEEEKVFLRLMKRKLEHEYRPRQVLGDERMADWIPVAEAMIAEEEGEKEE</sequence>
<keyword evidence="3" id="KW-1185">Reference proteome</keyword>